<dbReference type="PIR" id="S49429">
    <property type="entry name" value="S49429"/>
</dbReference>
<geneLocation type="plasmid" evidence="2">
    <name>pLH2</name>
</geneLocation>
<feature type="coiled-coil region" evidence="1">
    <location>
        <begin position="66"/>
        <end position="160"/>
    </location>
</feature>
<evidence type="ECO:0000313" key="2">
    <source>
        <dbReference type="EMBL" id="CAA57505.1"/>
    </source>
</evidence>
<accession>Q48563</accession>
<organism evidence="2">
    <name type="scientific">Lactobacillus helveticus</name>
    <name type="common">Lactobacillus suntoryeus</name>
    <dbReference type="NCBI Taxonomy" id="1587"/>
    <lineage>
        <taxon>Bacteria</taxon>
        <taxon>Bacillati</taxon>
        <taxon>Bacillota</taxon>
        <taxon>Bacilli</taxon>
        <taxon>Lactobacillales</taxon>
        <taxon>Lactobacillaceae</taxon>
        <taxon>Lactobacillus</taxon>
    </lineage>
</organism>
<gene>
    <name evidence="2" type="primary">orf</name>
</gene>
<keyword evidence="2" id="KW-0614">Plasmid</keyword>
<name>Q48563_LACHE</name>
<proteinExistence type="predicted"/>
<keyword evidence="1" id="KW-0175">Coiled coil</keyword>
<reference evidence="2" key="1">
    <citation type="journal article" date="1994" name="FEMS Microbiol. Lett.">
        <title>Cryptic plasmids from Lactobacillus helveticus and their evolutionary relationship.</title>
        <authorList>
            <person name="Pridmore R.D."/>
            <person name="Stefanova T."/>
            <person name="Mollet B."/>
        </authorList>
    </citation>
    <scope>NUCLEOTIDE SEQUENCE</scope>
    <source>
        <strain evidence="2">ATCC15009</strain>
        <plasmid evidence="2">pLH2</plasmid>
    </source>
</reference>
<sequence length="192" mass="22754">MSKTVREIAELMGIPSDDLVKEKQRIRDEIKRQNIETKKSGNKFVIADSDVEKITSALKEKLDKEDSKKKEDNEELLQMIEQLKAENSKFKSENKEKDEELVRINLKKDEEIRRLNSKIEKYADDFKEFNDKQLQLNNQQQQLQARILEQTKQLKDTQQRLLTSAEKSSELQNKVDKIENASLWQRITRKFD</sequence>
<evidence type="ECO:0000256" key="1">
    <source>
        <dbReference type="SAM" id="Coils"/>
    </source>
</evidence>
<dbReference type="AlphaFoldDB" id="Q48563"/>
<dbReference type="EMBL" id="X81981">
    <property type="protein sequence ID" value="CAA57505.1"/>
    <property type="molecule type" value="Genomic_DNA"/>
</dbReference>
<dbReference type="RefSeq" id="WP_003627908.1">
    <property type="nucleotide sequence ID" value="NZ_BLYW01000319.1"/>
</dbReference>
<protein>
    <submittedName>
        <fullName evidence="2">Orf protein</fullName>
    </submittedName>
</protein>